<keyword evidence="1" id="KW-0472">Membrane</keyword>
<comment type="caution">
    <text evidence="2">The sequence shown here is derived from an EMBL/GenBank/DDBJ whole genome shotgun (WGS) entry which is preliminary data.</text>
</comment>
<feature type="transmembrane region" description="Helical" evidence="1">
    <location>
        <begin position="13"/>
        <end position="31"/>
    </location>
</feature>
<keyword evidence="1" id="KW-1133">Transmembrane helix</keyword>
<keyword evidence="1" id="KW-0812">Transmembrane</keyword>
<dbReference type="RefSeq" id="WP_310092437.1">
    <property type="nucleotide sequence ID" value="NZ_JAVDTT010000002.1"/>
</dbReference>
<accession>A0ABU1RTT6</accession>
<evidence type="ECO:0000256" key="1">
    <source>
        <dbReference type="SAM" id="Phobius"/>
    </source>
</evidence>
<feature type="transmembrane region" description="Helical" evidence="1">
    <location>
        <begin position="155"/>
        <end position="174"/>
    </location>
</feature>
<dbReference type="EMBL" id="JAVDTT010000002">
    <property type="protein sequence ID" value="MDR6841549.1"/>
    <property type="molecule type" value="Genomic_DNA"/>
</dbReference>
<feature type="transmembrane region" description="Helical" evidence="1">
    <location>
        <begin position="130"/>
        <end position="149"/>
    </location>
</feature>
<sequence length="194" mass="22042">MIEKLLEVSNGKLLIPVLCALVGAVLVKGIFNLHRSKSADRRDFLDLWMRNEGRDDIWLEVSVRHLFGTYLPASIIRSLMQGPQAARALLEVSEFWDLLEMNDETLELNWKKKSHATSNGRRNWRYALNALYFLAMGSALFFIYLAIIADVRTPLVVSFWIYGLFLGGLGMRCLHLADKLTTANTAACRWLGLP</sequence>
<evidence type="ECO:0000313" key="2">
    <source>
        <dbReference type="EMBL" id="MDR6841549.1"/>
    </source>
</evidence>
<gene>
    <name evidence="2" type="ORF">J2W94_001834</name>
</gene>
<protein>
    <submittedName>
        <fullName evidence="2">Uncharacterized protein</fullName>
    </submittedName>
</protein>
<reference evidence="2 3" key="1">
    <citation type="submission" date="2023-07" db="EMBL/GenBank/DDBJ databases">
        <title>Sorghum-associated microbial communities from plants grown in Nebraska, USA.</title>
        <authorList>
            <person name="Schachtman D."/>
        </authorList>
    </citation>
    <scope>NUCLEOTIDE SEQUENCE [LARGE SCALE GENOMIC DNA]</scope>
    <source>
        <strain evidence="2 3">BE107</strain>
    </source>
</reference>
<keyword evidence="3" id="KW-1185">Reference proteome</keyword>
<dbReference type="Proteomes" id="UP001254759">
    <property type="component" value="Unassembled WGS sequence"/>
</dbReference>
<name>A0ABU1RTT6_9GAMM</name>
<evidence type="ECO:0000313" key="3">
    <source>
        <dbReference type="Proteomes" id="UP001254759"/>
    </source>
</evidence>
<proteinExistence type="predicted"/>
<organism evidence="2 3">
    <name type="scientific">Pseudoxanthomonas sacheonensis</name>
    <dbReference type="NCBI Taxonomy" id="443615"/>
    <lineage>
        <taxon>Bacteria</taxon>
        <taxon>Pseudomonadati</taxon>
        <taxon>Pseudomonadota</taxon>
        <taxon>Gammaproteobacteria</taxon>
        <taxon>Lysobacterales</taxon>
        <taxon>Lysobacteraceae</taxon>
        <taxon>Pseudoxanthomonas</taxon>
    </lineage>
</organism>